<keyword evidence="1" id="KW-0812">Transmembrane</keyword>
<gene>
    <name evidence="2" type="ORF">SDC9_141604</name>
</gene>
<organism evidence="2">
    <name type="scientific">bioreactor metagenome</name>
    <dbReference type="NCBI Taxonomy" id="1076179"/>
    <lineage>
        <taxon>unclassified sequences</taxon>
        <taxon>metagenomes</taxon>
        <taxon>ecological metagenomes</taxon>
    </lineage>
</organism>
<name>A0A645DZ93_9ZZZZ</name>
<keyword evidence="1" id="KW-0472">Membrane</keyword>
<dbReference type="EMBL" id="VSSQ01041087">
    <property type="protein sequence ID" value="MPM94458.1"/>
    <property type="molecule type" value="Genomic_DNA"/>
</dbReference>
<keyword evidence="1" id="KW-1133">Transmembrane helix</keyword>
<feature type="transmembrane region" description="Helical" evidence="1">
    <location>
        <begin position="42"/>
        <end position="63"/>
    </location>
</feature>
<dbReference type="AlphaFoldDB" id="A0A645DZ93"/>
<evidence type="ECO:0000256" key="1">
    <source>
        <dbReference type="SAM" id="Phobius"/>
    </source>
</evidence>
<proteinExistence type="predicted"/>
<feature type="transmembrane region" description="Helical" evidence="1">
    <location>
        <begin position="20"/>
        <end position="36"/>
    </location>
</feature>
<accession>A0A645DZ93</accession>
<protein>
    <submittedName>
        <fullName evidence="2">Uncharacterized protein</fullName>
    </submittedName>
</protein>
<evidence type="ECO:0000313" key="2">
    <source>
        <dbReference type="EMBL" id="MPM94458.1"/>
    </source>
</evidence>
<reference evidence="2" key="1">
    <citation type="submission" date="2019-08" db="EMBL/GenBank/DDBJ databases">
        <authorList>
            <person name="Kucharzyk K."/>
            <person name="Murdoch R.W."/>
            <person name="Higgins S."/>
            <person name="Loffler F."/>
        </authorList>
    </citation>
    <scope>NUCLEOTIDE SEQUENCE</scope>
</reference>
<sequence length="96" mass="11104">MKKQDEMERFLTLKAIRISWIFTAIVLFTWGVVNYIKGMGETFPMILFILQVLLVLIMQQVYIMKTGDKNSKKNLNMMALSIITVIILGGILLLFF</sequence>
<feature type="transmembrane region" description="Helical" evidence="1">
    <location>
        <begin position="75"/>
        <end position="95"/>
    </location>
</feature>
<comment type="caution">
    <text evidence="2">The sequence shown here is derived from an EMBL/GenBank/DDBJ whole genome shotgun (WGS) entry which is preliminary data.</text>
</comment>